<dbReference type="EMBL" id="ATHL01000076">
    <property type="protein sequence ID" value="EQB15367.1"/>
    <property type="molecule type" value="Genomic_DNA"/>
</dbReference>
<feature type="transmembrane region" description="Helical" evidence="7">
    <location>
        <begin position="287"/>
        <end position="314"/>
    </location>
</feature>
<name>T0HQP0_9SPHN</name>
<dbReference type="eggNOG" id="COG1301">
    <property type="taxonomic scope" value="Bacteria"/>
</dbReference>
<feature type="transmembrane region" description="Helical" evidence="7">
    <location>
        <begin position="182"/>
        <end position="205"/>
    </location>
</feature>
<dbReference type="PRINTS" id="PR00173">
    <property type="entry name" value="EDTRNSPORT"/>
</dbReference>
<dbReference type="PATRIC" id="fig|1096930.3.peg.2407"/>
<evidence type="ECO:0000256" key="2">
    <source>
        <dbReference type="ARBA" id="ARBA00022448"/>
    </source>
</evidence>
<keyword evidence="6 7" id="KW-0472">Membrane</keyword>
<dbReference type="Gene3D" id="1.10.3860.10">
    <property type="entry name" value="Sodium:dicarboxylate symporter"/>
    <property type="match status" value="1"/>
</dbReference>
<comment type="subcellular location">
    <subcellularLocation>
        <location evidence="1">Cell membrane</location>
        <topology evidence="1">Multi-pass membrane protein</topology>
    </subcellularLocation>
</comment>
<dbReference type="InterPro" id="IPR036458">
    <property type="entry name" value="Na:dicarbo_symporter_sf"/>
</dbReference>
<dbReference type="PANTHER" id="PTHR42865:SF7">
    <property type="entry name" value="PROTON_GLUTAMATE-ASPARTATE SYMPORTER"/>
    <property type="match status" value="1"/>
</dbReference>
<dbReference type="Pfam" id="PF00375">
    <property type="entry name" value="SDF"/>
    <property type="match status" value="1"/>
</dbReference>
<organism evidence="8 9">
    <name type="scientific">Novosphingobium lindaniclasticum LE124</name>
    <dbReference type="NCBI Taxonomy" id="1096930"/>
    <lineage>
        <taxon>Bacteria</taxon>
        <taxon>Pseudomonadati</taxon>
        <taxon>Pseudomonadota</taxon>
        <taxon>Alphaproteobacteria</taxon>
        <taxon>Sphingomonadales</taxon>
        <taxon>Sphingomonadaceae</taxon>
        <taxon>Novosphingobium</taxon>
    </lineage>
</organism>
<keyword evidence="4 7" id="KW-0812">Transmembrane</keyword>
<feature type="transmembrane region" description="Helical" evidence="7">
    <location>
        <begin position="45"/>
        <end position="66"/>
    </location>
</feature>
<evidence type="ECO:0000256" key="1">
    <source>
        <dbReference type="ARBA" id="ARBA00004651"/>
    </source>
</evidence>
<keyword evidence="9" id="KW-1185">Reference proteome</keyword>
<dbReference type="AlphaFoldDB" id="T0HQP0"/>
<sequence length="414" mass="42202">MTGTSFRILAGLVGGLVVGAVWRGGPSSLPVVTAAQQVGKLWLDALTMTVVPLVFSLLVTGIISAAGSVAHNRIVPRAMLWFMALLAGACLLSALLTSLALDLWPVPDGAASIAPPTEGNIAVPTGTDWLSNIIPTNPIKAAADTAMVPIVVFALIFGLAVSRIEAGLRRSVETFFQAIVQAMLLIVHWVLLVAPLGVFALAFAVAARTGIEVAGTLLHYVMFVVGACLSVTVLACVTIVLSGRLSLPAFIRAVLPAQVIAASTQSSLASLPAMIEAAKALKVDREVAGIVLPLAVSIFRAASAAANVTVAVYLAHLHGVPLGPGTLVTGALVAAAVSVAAVGVPAQVSFFAIISPVCVAMGVPIDLLPLLLAIESIPDIFRTLGNVTADLAVVRLVDGPAEGAGVQRSSTEQA</sequence>
<feature type="transmembrane region" description="Helical" evidence="7">
    <location>
        <begin position="141"/>
        <end position="161"/>
    </location>
</feature>
<dbReference type="RefSeq" id="WP_021234260.1">
    <property type="nucleotide sequence ID" value="NZ_ATHL01000076.1"/>
</dbReference>
<dbReference type="SUPFAM" id="SSF118215">
    <property type="entry name" value="Proton glutamate symport protein"/>
    <property type="match status" value="1"/>
</dbReference>
<reference evidence="8 9" key="1">
    <citation type="journal article" date="2013" name="Genome Announc.">
        <title>Genome Sequence of Novosphingobium lindaniclasticum LE124T, Isolated from a Hexachlorocyclohexane Dumpsite.</title>
        <authorList>
            <person name="Saxena A."/>
            <person name="Nayyar N."/>
            <person name="Sangwan N."/>
            <person name="Kumari R."/>
            <person name="Khurana J.P."/>
            <person name="Lal R."/>
        </authorList>
    </citation>
    <scope>NUCLEOTIDE SEQUENCE [LARGE SCALE GENOMIC DNA]</scope>
    <source>
        <strain evidence="8 9">LE124</strain>
    </source>
</reference>
<dbReference type="InterPro" id="IPR001991">
    <property type="entry name" value="Na-dicarboxylate_symporter"/>
</dbReference>
<evidence type="ECO:0000256" key="3">
    <source>
        <dbReference type="ARBA" id="ARBA00022475"/>
    </source>
</evidence>
<evidence type="ECO:0000313" key="8">
    <source>
        <dbReference type="EMBL" id="EQB15367.1"/>
    </source>
</evidence>
<feature type="transmembrane region" description="Helical" evidence="7">
    <location>
        <begin position="78"/>
        <end position="101"/>
    </location>
</feature>
<dbReference type="PANTHER" id="PTHR42865">
    <property type="entry name" value="PROTON/GLUTAMATE-ASPARTATE SYMPORTER"/>
    <property type="match status" value="1"/>
</dbReference>
<dbReference type="GO" id="GO:0015293">
    <property type="term" value="F:symporter activity"/>
    <property type="evidence" value="ECO:0007669"/>
    <property type="project" value="UniProtKB-KW"/>
</dbReference>
<keyword evidence="5 7" id="KW-1133">Transmembrane helix</keyword>
<accession>T0HQP0</accession>
<gene>
    <name evidence="8" type="ORF">L284_12070</name>
</gene>
<keyword evidence="3" id="KW-1003">Cell membrane</keyword>
<evidence type="ECO:0000256" key="7">
    <source>
        <dbReference type="SAM" id="Phobius"/>
    </source>
</evidence>
<dbReference type="GO" id="GO:0005886">
    <property type="term" value="C:plasma membrane"/>
    <property type="evidence" value="ECO:0007669"/>
    <property type="project" value="UniProtKB-SubCell"/>
</dbReference>
<evidence type="ECO:0000313" key="9">
    <source>
        <dbReference type="Proteomes" id="UP000015527"/>
    </source>
</evidence>
<proteinExistence type="predicted"/>
<feature type="transmembrane region" description="Helical" evidence="7">
    <location>
        <begin position="326"/>
        <end position="344"/>
    </location>
</feature>
<keyword evidence="2" id="KW-0813">Transport</keyword>
<comment type="caution">
    <text evidence="8">The sequence shown here is derived from an EMBL/GenBank/DDBJ whole genome shotgun (WGS) entry which is preliminary data.</text>
</comment>
<feature type="transmembrane region" description="Helical" evidence="7">
    <location>
        <begin position="217"/>
        <end position="241"/>
    </location>
</feature>
<protein>
    <recommendedName>
        <fullName evidence="10">Sodium:dicarboxylate symporter</fullName>
    </recommendedName>
</protein>
<evidence type="ECO:0000256" key="5">
    <source>
        <dbReference type="ARBA" id="ARBA00022989"/>
    </source>
</evidence>
<dbReference type="OrthoDB" id="9766690at2"/>
<feature type="transmembrane region" description="Helical" evidence="7">
    <location>
        <begin position="350"/>
        <end position="374"/>
    </location>
</feature>
<evidence type="ECO:0000256" key="6">
    <source>
        <dbReference type="ARBA" id="ARBA00023136"/>
    </source>
</evidence>
<evidence type="ECO:0000256" key="4">
    <source>
        <dbReference type="ARBA" id="ARBA00022692"/>
    </source>
</evidence>
<evidence type="ECO:0008006" key="10">
    <source>
        <dbReference type="Google" id="ProtNLM"/>
    </source>
</evidence>
<dbReference type="GO" id="GO:0006835">
    <property type="term" value="P:dicarboxylic acid transport"/>
    <property type="evidence" value="ECO:0007669"/>
    <property type="project" value="TreeGrafter"/>
</dbReference>
<dbReference type="Proteomes" id="UP000015527">
    <property type="component" value="Unassembled WGS sequence"/>
</dbReference>